<evidence type="ECO:0000256" key="3">
    <source>
        <dbReference type="ARBA" id="ARBA00022737"/>
    </source>
</evidence>
<evidence type="ECO:0000313" key="4">
    <source>
        <dbReference type="EMBL" id="TFU23645.1"/>
    </source>
</evidence>
<dbReference type="PROSITE" id="PS00101">
    <property type="entry name" value="HEXAPEP_TRANSFERASES"/>
    <property type="match status" value="1"/>
</dbReference>
<dbReference type="OrthoDB" id="2643438at2"/>
<organism evidence="4 5">
    <name type="scientific">Rothia nasimurium</name>
    <dbReference type="NCBI Taxonomy" id="85336"/>
    <lineage>
        <taxon>Bacteria</taxon>
        <taxon>Bacillati</taxon>
        <taxon>Actinomycetota</taxon>
        <taxon>Actinomycetes</taxon>
        <taxon>Micrococcales</taxon>
        <taxon>Micrococcaceae</taxon>
        <taxon>Rothia</taxon>
    </lineage>
</organism>
<dbReference type="InterPro" id="IPR011004">
    <property type="entry name" value="Trimer_LpxA-like_sf"/>
</dbReference>
<dbReference type="EMBL" id="SPQC01000006">
    <property type="protein sequence ID" value="TFU23645.1"/>
    <property type="molecule type" value="Genomic_DNA"/>
</dbReference>
<dbReference type="GO" id="GO:0008374">
    <property type="term" value="F:O-acyltransferase activity"/>
    <property type="evidence" value="ECO:0007669"/>
    <property type="project" value="TreeGrafter"/>
</dbReference>
<dbReference type="PANTHER" id="PTHR23416">
    <property type="entry name" value="SIALIC ACID SYNTHASE-RELATED"/>
    <property type="match status" value="1"/>
</dbReference>
<name>A0A4Y9F754_9MICC</name>
<dbReference type="Proteomes" id="UP000297951">
    <property type="component" value="Unassembled WGS sequence"/>
</dbReference>
<dbReference type="InterPro" id="IPR051159">
    <property type="entry name" value="Hexapeptide_acetyltransf"/>
</dbReference>
<protein>
    <submittedName>
        <fullName evidence="4">Putative colanic acid biosynthesis acetyltransferase</fullName>
    </submittedName>
</protein>
<dbReference type="RefSeq" id="WP_135011464.1">
    <property type="nucleotide sequence ID" value="NZ_CAKMTI010000277.1"/>
</dbReference>
<comment type="similarity">
    <text evidence="1">Belongs to the transferase hexapeptide repeat family.</text>
</comment>
<comment type="caution">
    <text evidence="4">The sequence shown here is derived from an EMBL/GenBank/DDBJ whole genome shotgun (WGS) entry which is preliminary data.</text>
</comment>
<dbReference type="Gene3D" id="2.160.10.10">
    <property type="entry name" value="Hexapeptide repeat proteins"/>
    <property type="match status" value="1"/>
</dbReference>
<dbReference type="GO" id="GO:0005829">
    <property type="term" value="C:cytosol"/>
    <property type="evidence" value="ECO:0007669"/>
    <property type="project" value="TreeGrafter"/>
</dbReference>
<sequence>MKDLSGFQGYGYDKGRPKAIQALWLLTQSTLLQHWWFPPKLRVKILRAFGAKIEEGVLIRHGVTIHWPWKLEIKKNSWVGVGTWILNLEQVTIGENSCLSQDTYICTGSHLFNHDNFEFDNAPIVIGDRVWVASRASILRGVTVGDDSVVGAMALVTKDVPAGSKVLAPLGDVSPYQPKK</sequence>
<dbReference type="AlphaFoldDB" id="A0A4Y9F754"/>
<keyword evidence="3" id="KW-0677">Repeat</keyword>
<evidence type="ECO:0000256" key="2">
    <source>
        <dbReference type="ARBA" id="ARBA00022679"/>
    </source>
</evidence>
<accession>A0A4Y9F754</accession>
<reference evidence="4 5" key="1">
    <citation type="submission" date="2019-03" db="EMBL/GenBank/DDBJ databases">
        <title>Diversity of the mouse oral microbiome.</title>
        <authorList>
            <person name="Joseph S."/>
            <person name="Aduse-Opoku J."/>
            <person name="Curtis M."/>
            <person name="Wade W."/>
            <person name="Hashim A."/>
        </authorList>
    </citation>
    <scope>NUCLEOTIDE SEQUENCE [LARGE SCALE GENOMIC DNA]</scope>
    <source>
        <strain evidence="5">irhom_31</strain>
    </source>
</reference>
<keyword evidence="2 4" id="KW-0808">Transferase</keyword>
<evidence type="ECO:0000256" key="1">
    <source>
        <dbReference type="ARBA" id="ARBA00007274"/>
    </source>
</evidence>
<dbReference type="PANTHER" id="PTHR23416:SF23">
    <property type="entry name" value="ACETYLTRANSFERASE C18B11.09C-RELATED"/>
    <property type="match status" value="1"/>
</dbReference>
<dbReference type="Pfam" id="PF00132">
    <property type="entry name" value="Hexapep"/>
    <property type="match status" value="1"/>
</dbReference>
<gene>
    <name evidence="4" type="ORF">E4U03_02785</name>
</gene>
<dbReference type="SUPFAM" id="SSF51161">
    <property type="entry name" value="Trimeric LpxA-like enzymes"/>
    <property type="match status" value="1"/>
</dbReference>
<dbReference type="CDD" id="cd05825">
    <property type="entry name" value="LbH_wcaF_like"/>
    <property type="match status" value="1"/>
</dbReference>
<evidence type="ECO:0000313" key="5">
    <source>
        <dbReference type="Proteomes" id="UP000297951"/>
    </source>
</evidence>
<dbReference type="InterPro" id="IPR001451">
    <property type="entry name" value="Hexapep"/>
</dbReference>
<proteinExistence type="inferred from homology"/>
<dbReference type="InterPro" id="IPR018357">
    <property type="entry name" value="Hexapep_transf_CS"/>
</dbReference>